<name>A0ABN3L221_9ACTN</name>
<dbReference type="Pfam" id="PF13349">
    <property type="entry name" value="DUF4097"/>
    <property type="match status" value="1"/>
</dbReference>
<evidence type="ECO:0000313" key="3">
    <source>
        <dbReference type="EMBL" id="GAA2476386.1"/>
    </source>
</evidence>
<keyword evidence="1" id="KW-0472">Membrane</keyword>
<reference evidence="3 4" key="1">
    <citation type="journal article" date="2019" name="Int. J. Syst. Evol. Microbiol.">
        <title>The Global Catalogue of Microorganisms (GCM) 10K type strain sequencing project: providing services to taxonomists for standard genome sequencing and annotation.</title>
        <authorList>
            <consortium name="The Broad Institute Genomics Platform"/>
            <consortium name="The Broad Institute Genome Sequencing Center for Infectious Disease"/>
            <person name="Wu L."/>
            <person name="Ma J."/>
        </authorList>
    </citation>
    <scope>NUCLEOTIDE SEQUENCE [LARGE SCALE GENOMIC DNA]</scope>
    <source>
        <strain evidence="3 4">JCM 5062</strain>
    </source>
</reference>
<evidence type="ECO:0000256" key="1">
    <source>
        <dbReference type="SAM" id="Phobius"/>
    </source>
</evidence>
<dbReference type="EMBL" id="BAAASR010000002">
    <property type="protein sequence ID" value="GAA2476386.1"/>
    <property type="molecule type" value="Genomic_DNA"/>
</dbReference>
<evidence type="ECO:0000313" key="4">
    <source>
        <dbReference type="Proteomes" id="UP001499942"/>
    </source>
</evidence>
<gene>
    <name evidence="3" type="ORF">GCM10010393_02880</name>
</gene>
<feature type="domain" description="DUF4097" evidence="2">
    <location>
        <begin position="133"/>
        <end position="262"/>
    </location>
</feature>
<accession>A0ABN3L221</accession>
<keyword evidence="1" id="KW-0812">Transmembrane</keyword>
<keyword evidence="1" id="KW-1133">Transmembrane helix</keyword>
<dbReference type="InterPro" id="IPR025164">
    <property type="entry name" value="Toastrack_DUF4097"/>
</dbReference>
<comment type="caution">
    <text evidence="3">The sequence shown here is derived from an EMBL/GenBank/DDBJ whole genome shotgun (WGS) entry which is preliminary data.</text>
</comment>
<dbReference type="Proteomes" id="UP001499942">
    <property type="component" value="Unassembled WGS sequence"/>
</dbReference>
<proteinExistence type="predicted"/>
<organism evidence="3 4">
    <name type="scientific">Streptomyces gobitricini</name>
    <dbReference type="NCBI Taxonomy" id="68211"/>
    <lineage>
        <taxon>Bacteria</taxon>
        <taxon>Bacillati</taxon>
        <taxon>Actinomycetota</taxon>
        <taxon>Actinomycetes</taxon>
        <taxon>Kitasatosporales</taxon>
        <taxon>Streptomycetaceae</taxon>
        <taxon>Streptomyces</taxon>
    </lineage>
</organism>
<sequence length="268" mass="27971">MSGEIRRTGGGVVVGARRMWVAVVIGGMVLGVFGVSGCGGARADEAQVERKAFGFRGETLVVDADDSELVLVPADVKDVEVSRQVEGWVVMGNGPAPVWKLEHGTLTLRVECDALVSDCAARHEVRVPRGVAVTVRDGNGDVTAEGFRTALKVTSDNGTVTVRDAAGPVDVRSDNGDVRVEGATSKSVVARSANGEIRLALRAVPDRVEAVTDNGDIAVELPRGTTRYAVRAGSENGEVKVEVPAGERSGHVVKAHSDNGQVTVRGAN</sequence>
<evidence type="ECO:0000259" key="2">
    <source>
        <dbReference type="Pfam" id="PF13349"/>
    </source>
</evidence>
<keyword evidence="4" id="KW-1185">Reference proteome</keyword>
<feature type="transmembrane region" description="Helical" evidence="1">
    <location>
        <begin position="20"/>
        <end position="41"/>
    </location>
</feature>
<protein>
    <submittedName>
        <fullName evidence="3">DUF4097 family beta strand repeat-containing protein</fullName>
    </submittedName>
</protein>